<organism evidence="1 2">
    <name type="scientific">Nephila pilipes</name>
    <name type="common">Giant wood spider</name>
    <name type="synonym">Nephila maculata</name>
    <dbReference type="NCBI Taxonomy" id="299642"/>
    <lineage>
        <taxon>Eukaryota</taxon>
        <taxon>Metazoa</taxon>
        <taxon>Ecdysozoa</taxon>
        <taxon>Arthropoda</taxon>
        <taxon>Chelicerata</taxon>
        <taxon>Arachnida</taxon>
        <taxon>Araneae</taxon>
        <taxon>Araneomorphae</taxon>
        <taxon>Entelegynae</taxon>
        <taxon>Araneoidea</taxon>
        <taxon>Nephilidae</taxon>
        <taxon>Nephila</taxon>
    </lineage>
</organism>
<feature type="non-terminal residue" evidence="1">
    <location>
        <position position="1"/>
    </location>
</feature>
<keyword evidence="2" id="KW-1185">Reference proteome</keyword>
<dbReference type="Proteomes" id="UP000887013">
    <property type="component" value="Unassembled WGS sequence"/>
</dbReference>
<dbReference type="EMBL" id="BMAW01088650">
    <property type="protein sequence ID" value="GFS35834.1"/>
    <property type="molecule type" value="Genomic_DNA"/>
</dbReference>
<proteinExistence type="predicted"/>
<comment type="caution">
    <text evidence="1">The sequence shown here is derived from an EMBL/GenBank/DDBJ whole genome shotgun (WGS) entry which is preliminary data.</text>
</comment>
<evidence type="ECO:0000313" key="2">
    <source>
        <dbReference type="Proteomes" id="UP000887013"/>
    </source>
</evidence>
<dbReference type="OrthoDB" id="6513831at2759"/>
<sequence length="127" mass="14562">PSKTTRTPKNVERVWTAVLKSPKRSACTHAVALQLSDRTVRRILHENLKFHPYKLVVVQKLNPADPEPPADPQIETILQELEQENDDPTLSIDHNHIAYLALSNEIPSLQIFFHIKYFLCCSKNQIV</sequence>
<name>A0A8X6IBA1_NEPPI</name>
<dbReference type="AlphaFoldDB" id="A0A8X6IBA1"/>
<evidence type="ECO:0000313" key="1">
    <source>
        <dbReference type="EMBL" id="GFS35834.1"/>
    </source>
</evidence>
<protein>
    <submittedName>
        <fullName evidence="1">DUF4817 domain-containing protein</fullName>
    </submittedName>
</protein>
<accession>A0A8X6IBA1</accession>
<reference evidence="1" key="1">
    <citation type="submission" date="2020-08" db="EMBL/GenBank/DDBJ databases">
        <title>Multicomponent nature underlies the extraordinary mechanical properties of spider dragline silk.</title>
        <authorList>
            <person name="Kono N."/>
            <person name="Nakamura H."/>
            <person name="Mori M."/>
            <person name="Yoshida Y."/>
            <person name="Ohtoshi R."/>
            <person name="Malay A.D."/>
            <person name="Moran D.A.P."/>
            <person name="Tomita M."/>
            <person name="Numata K."/>
            <person name="Arakawa K."/>
        </authorList>
    </citation>
    <scope>NUCLEOTIDE SEQUENCE</scope>
</reference>
<gene>
    <name evidence="1" type="primary">g.4296</name>
    <name evidence="1" type="ORF">NPIL_49031</name>
</gene>